<dbReference type="AlphaFoldDB" id="A0A2K8KW56"/>
<feature type="domain" description="Uracil-DNA glycosylase-like" evidence="12">
    <location>
        <begin position="79"/>
        <end position="225"/>
    </location>
</feature>
<protein>
    <recommendedName>
        <fullName evidence="4">Type-4 uracil-DNA glycosylase</fullName>
        <ecNumber evidence="3">3.2.2.27</ecNumber>
    </recommendedName>
</protein>
<dbReference type="Pfam" id="PF03167">
    <property type="entry name" value="UDG"/>
    <property type="match status" value="1"/>
</dbReference>
<keyword evidence="10" id="KW-0411">Iron-sulfur</keyword>
<dbReference type="EC" id="3.2.2.27" evidence="3"/>
<dbReference type="SMART" id="SM00986">
    <property type="entry name" value="UDG"/>
    <property type="match status" value="1"/>
</dbReference>
<reference evidence="13 14" key="1">
    <citation type="submission" date="2016-12" db="EMBL/GenBank/DDBJ databases">
        <title>Isolation and genomic insights into novel planktonic Zetaproteobacteria from stratified waters of the Chesapeake Bay.</title>
        <authorList>
            <person name="McAllister S.M."/>
            <person name="Kato S."/>
            <person name="Chan C.S."/>
            <person name="Chiu B.K."/>
            <person name="Field E.K."/>
        </authorList>
    </citation>
    <scope>NUCLEOTIDE SEQUENCE [LARGE SCALE GENOMIC DNA]</scope>
    <source>
        <strain evidence="13 14">CP-5</strain>
    </source>
</reference>
<evidence type="ECO:0000256" key="4">
    <source>
        <dbReference type="ARBA" id="ARBA00019403"/>
    </source>
</evidence>
<dbReference type="GO" id="GO:0006281">
    <property type="term" value="P:DNA repair"/>
    <property type="evidence" value="ECO:0007669"/>
    <property type="project" value="UniProtKB-KW"/>
</dbReference>
<name>A0A2K8KW56_MARES</name>
<dbReference type="PANTHER" id="PTHR33693">
    <property type="entry name" value="TYPE-5 URACIL-DNA GLYCOSYLASE"/>
    <property type="match status" value="1"/>
</dbReference>
<keyword evidence="13" id="KW-0548">Nucleotidyltransferase</keyword>
<dbReference type="SUPFAM" id="SSF52141">
    <property type="entry name" value="Uracil-DNA glycosylase-like"/>
    <property type="match status" value="1"/>
</dbReference>
<evidence type="ECO:0000256" key="10">
    <source>
        <dbReference type="ARBA" id="ARBA00023014"/>
    </source>
</evidence>
<comment type="catalytic activity">
    <reaction evidence="1">
        <text>Hydrolyzes single-stranded DNA or mismatched double-stranded DNA and polynucleotides, releasing free uracil.</text>
        <dbReference type="EC" id="3.2.2.27"/>
    </reaction>
</comment>
<dbReference type="GO" id="GO:0016779">
    <property type="term" value="F:nucleotidyltransferase activity"/>
    <property type="evidence" value="ECO:0007669"/>
    <property type="project" value="UniProtKB-KW"/>
</dbReference>
<dbReference type="GO" id="GO:0051539">
    <property type="term" value="F:4 iron, 4 sulfur cluster binding"/>
    <property type="evidence" value="ECO:0007669"/>
    <property type="project" value="UniProtKB-KW"/>
</dbReference>
<dbReference type="InterPro" id="IPR051536">
    <property type="entry name" value="UDG_Type-4/5"/>
</dbReference>
<keyword evidence="9" id="KW-0408">Iron</keyword>
<dbReference type="KEGG" id="maes:Ga0123461_0433"/>
<keyword evidence="14" id="KW-1185">Reference proteome</keyword>
<dbReference type="InterPro" id="IPR005273">
    <property type="entry name" value="Ura-DNA_glyco_family4"/>
</dbReference>
<keyword evidence="8" id="KW-0378">Hydrolase</keyword>
<dbReference type="SMART" id="SM00987">
    <property type="entry name" value="UreE_C"/>
    <property type="match status" value="1"/>
</dbReference>
<evidence type="ECO:0000256" key="11">
    <source>
        <dbReference type="ARBA" id="ARBA00023204"/>
    </source>
</evidence>
<evidence type="ECO:0000256" key="9">
    <source>
        <dbReference type="ARBA" id="ARBA00023004"/>
    </source>
</evidence>
<proteinExistence type="inferred from homology"/>
<dbReference type="Gene3D" id="3.40.470.10">
    <property type="entry name" value="Uracil-DNA glycosylase-like domain"/>
    <property type="match status" value="1"/>
</dbReference>
<keyword evidence="7" id="KW-0227">DNA damage</keyword>
<dbReference type="GO" id="GO:0004844">
    <property type="term" value="F:uracil DNA N-glycosylase activity"/>
    <property type="evidence" value="ECO:0007669"/>
    <property type="project" value="UniProtKB-EC"/>
</dbReference>
<keyword evidence="5" id="KW-0004">4Fe-4S</keyword>
<evidence type="ECO:0000256" key="1">
    <source>
        <dbReference type="ARBA" id="ARBA00001400"/>
    </source>
</evidence>
<keyword evidence="6" id="KW-0479">Metal-binding</keyword>
<sequence length="236" mass="25769">MQTPVSLFASGPAISAPEVAVEEKTALPATEVHAPAVDSSVIEISSVEVSTSGGLSSLEAKAATCRLCSLAETRTQVVFGTGNPSADIVFIGEAPGRDEDLKGEPFVGRAGQLLDRMLSAIGMDRNQVYIMNTIKCRPPNNRDPKIDEVQACNLWFEQQLALLQPKVICLLGRVAAQTVLETDAPLGSLRGHWHNYQGMPVWVTYHPAYLLRSPTQKQKSWQDLQQLVSRYREIKG</sequence>
<comment type="similarity">
    <text evidence="2">Belongs to the uracil-DNA glycosylase (UDG) superfamily. Type 4 (UDGa) family.</text>
</comment>
<keyword evidence="11" id="KW-0234">DNA repair</keyword>
<dbReference type="InterPro" id="IPR036895">
    <property type="entry name" value="Uracil-DNA_glycosylase-like_sf"/>
</dbReference>
<evidence type="ECO:0000256" key="2">
    <source>
        <dbReference type="ARBA" id="ARBA00006521"/>
    </source>
</evidence>
<keyword evidence="13" id="KW-0808">Transferase</keyword>
<evidence type="ECO:0000256" key="8">
    <source>
        <dbReference type="ARBA" id="ARBA00022801"/>
    </source>
</evidence>
<accession>A0A2K8KW56</accession>
<evidence type="ECO:0000313" key="13">
    <source>
        <dbReference type="EMBL" id="ATX78872.1"/>
    </source>
</evidence>
<dbReference type="PANTHER" id="PTHR33693:SF1">
    <property type="entry name" value="TYPE-4 URACIL-DNA GLYCOSYLASE"/>
    <property type="match status" value="1"/>
</dbReference>
<dbReference type="NCBIfam" id="TIGR00758">
    <property type="entry name" value="UDG_fam4"/>
    <property type="match status" value="1"/>
</dbReference>
<dbReference type="EMBL" id="CP018799">
    <property type="protein sequence ID" value="ATX78872.1"/>
    <property type="molecule type" value="Genomic_DNA"/>
</dbReference>
<evidence type="ECO:0000256" key="3">
    <source>
        <dbReference type="ARBA" id="ARBA00012030"/>
    </source>
</evidence>
<organism evidence="13 14">
    <name type="scientific">Mariprofundus aestuarium</name>
    <dbReference type="NCBI Taxonomy" id="1921086"/>
    <lineage>
        <taxon>Bacteria</taxon>
        <taxon>Pseudomonadati</taxon>
        <taxon>Pseudomonadota</taxon>
        <taxon>Candidatius Mariprofundia</taxon>
        <taxon>Mariprofundales</taxon>
        <taxon>Mariprofundaceae</taxon>
        <taxon>Mariprofundus</taxon>
    </lineage>
</organism>
<dbReference type="GO" id="GO:0046872">
    <property type="term" value="F:metal ion binding"/>
    <property type="evidence" value="ECO:0007669"/>
    <property type="project" value="UniProtKB-KW"/>
</dbReference>
<dbReference type="InterPro" id="IPR005122">
    <property type="entry name" value="Uracil-DNA_glycosylase-like"/>
</dbReference>
<evidence type="ECO:0000259" key="12">
    <source>
        <dbReference type="SMART" id="SM00986"/>
    </source>
</evidence>
<evidence type="ECO:0000313" key="14">
    <source>
        <dbReference type="Proteomes" id="UP000231701"/>
    </source>
</evidence>
<dbReference type="Proteomes" id="UP000231701">
    <property type="component" value="Chromosome"/>
</dbReference>
<dbReference type="CDD" id="cd10030">
    <property type="entry name" value="UDG-F4_TTUDGA_SPO1dp_like"/>
    <property type="match status" value="1"/>
</dbReference>
<evidence type="ECO:0000256" key="7">
    <source>
        <dbReference type="ARBA" id="ARBA00022763"/>
    </source>
</evidence>
<evidence type="ECO:0000256" key="6">
    <source>
        <dbReference type="ARBA" id="ARBA00022723"/>
    </source>
</evidence>
<evidence type="ECO:0000256" key="5">
    <source>
        <dbReference type="ARBA" id="ARBA00022485"/>
    </source>
</evidence>
<gene>
    <name evidence="13" type="ORF">Ga0123461_0433</name>
</gene>